<reference evidence="1" key="2">
    <citation type="journal article" date="2015" name="Fish Shellfish Immunol.">
        <title>Early steps in the European eel (Anguilla anguilla)-Vibrio vulnificus interaction in the gills: Role of the RtxA13 toxin.</title>
        <authorList>
            <person name="Callol A."/>
            <person name="Pajuelo D."/>
            <person name="Ebbesson L."/>
            <person name="Teles M."/>
            <person name="MacKenzie S."/>
            <person name="Amaro C."/>
        </authorList>
    </citation>
    <scope>NUCLEOTIDE SEQUENCE</scope>
</reference>
<organism evidence="1">
    <name type="scientific">Anguilla anguilla</name>
    <name type="common">European freshwater eel</name>
    <name type="synonym">Muraena anguilla</name>
    <dbReference type="NCBI Taxonomy" id="7936"/>
    <lineage>
        <taxon>Eukaryota</taxon>
        <taxon>Metazoa</taxon>
        <taxon>Chordata</taxon>
        <taxon>Craniata</taxon>
        <taxon>Vertebrata</taxon>
        <taxon>Euteleostomi</taxon>
        <taxon>Actinopterygii</taxon>
        <taxon>Neopterygii</taxon>
        <taxon>Teleostei</taxon>
        <taxon>Anguilliformes</taxon>
        <taxon>Anguillidae</taxon>
        <taxon>Anguilla</taxon>
    </lineage>
</organism>
<sequence length="67" mass="7510">MVNVFNSLKTSNCGVFSQESFLRPSGNCTALYVIKIVSLRDVMACVNNVLSDWYVLVNDCKQSLSMR</sequence>
<reference evidence="1" key="1">
    <citation type="submission" date="2014-11" db="EMBL/GenBank/DDBJ databases">
        <authorList>
            <person name="Amaro Gonzalez C."/>
        </authorList>
    </citation>
    <scope>NUCLEOTIDE SEQUENCE</scope>
</reference>
<protein>
    <submittedName>
        <fullName evidence="1">Uncharacterized protein</fullName>
    </submittedName>
</protein>
<dbReference type="EMBL" id="GBXM01104358">
    <property type="protein sequence ID" value="JAH04219.1"/>
    <property type="molecule type" value="Transcribed_RNA"/>
</dbReference>
<proteinExistence type="predicted"/>
<dbReference type="AlphaFoldDB" id="A0A0E9PI46"/>
<name>A0A0E9PI46_ANGAN</name>
<evidence type="ECO:0000313" key="1">
    <source>
        <dbReference type="EMBL" id="JAH04219.1"/>
    </source>
</evidence>
<accession>A0A0E9PI46</accession>